<dbReference type="AlphaFoldDB" id="A0A1I2CL33"/>
<dbReference type="STRING" id="1123323.SAMN05216245_11343"/>
<reference evidence="1 2" key="1">
    <citation type="submission" date="2016-10" db="EMBL/GenBank/DDBJ databases">
        <authorList>
            <person name="de Groot N.N."/>
        </authorList>
    </citation>
    <scope>NUCLEOTIDE SEQUENCE [LARGE SCALE GENOMIC DNA]</scope>
    <source>
        <strain evidence="1 2">DSM 9236</strain>
    </source>
</reference>
<keyword evidence="2" id="KW-1185">Reference proteome</keyword>
<accession>A0A1I2CL33</accession>
<organism evidence="1 2">
    <name type="scientific">Succiniclasticum ruminis DSM 9236</name>
    <dbReference type="NCBI Taxonomy" id="1123323"/>
    <lineage>
        <taxon>Bacteria</taxon>
        <taxon>Bacillati</taxon>
        <taxon>Bacillota</taxon>
        <taxon>Negativicutes</taxon>
        <taxon>Acidaminococcales</taxon>
        <taxon>Acidaminococcaceae</taxon>
        <taxon>Succiniclasticum</taxon>
    </lineage>
</organism>
<proteinExistence type="predicted"/>
<dbReference type="RefSeq" id="WP_093913911.1">
    <property type="nucleotide sequence ID" value="NZ_FONL01000013.1"/>
</dbReference>
<evidence type="ECO:0000313" key="1">
    <source>
        <dbReference type="EMBL" id="SFE68948.1"/>
    </source>
</evidence>
<dbReference type="EMBL" id="FONL01000013">
    <property type="protein sequence ID" value="SFE68948.1"/>
    <property type="molecule type" value="Genomic_DNA"/>
</dbReference>
<dbReference type="Proteomes" id="UP000198896">
    <property type="component" value="Unassembled WGS sequence"/>
</dbReference>
<evidence type="ECO:0000313" key="2">
    <source>
        <dbReference type="Proteomes" id="UP000198896"/>
    </source>
</evidence>
<sequence>MAWLHEDREEFKNAVLFTADQNRITPAAVEKDYYVIHLSSYIVDAKNRNELNDITYMALTSPKTIEIMQDLINATLIKKANATTEEENEENKESQT</sequence>
<name>A0A1I2CL33_9FIRM</name>
<protein>
    <submittedName>
        <fullName evidence="1">Uncharacterized protein</fullName>
    </submittedName>
</protein>
<gene>
    <name evidence="1" type="ORF">SAMN05216245_11343</name>
</gene>
<dbReference type="OrthoDB" id="9780929at2"/>